<protein>
    <submittedName>
        <fullName evidence="1">Uncharacterized protein</fullName>
    </submittedName>
</protein>
<reference evidence="2" key="1">
    <citation type="journal article" date="2011" name="J. Bacteriol.">
        <title>Genome sequences of eight morphologically diverse alphaproteobacteria.</title>
        <authorList>
            <consortium name="US DOE Joint Genome Institute"/>
            <person name="Brown P.J."/>
            <person name="Kysela D.T."/>
            <person name="Buechlein A."/>
            <person name="Hemmerich C."/>
            <person name="Brun Y.V."/>
        </authorList>
    </citation>
    <scope>NUCLEOTIDE SEQUENCE [LARGE SCALE GENOMIC DNA]</scope>
    <source>
        <strain evidence="2">ATCC 51888 / DSM 1869 / NCIB 11706 / TK 0415</strain>
    </source>
</reference>
<evidence type="ECO:0000313" key="1">
    <source>
        <dbReference type="EMBL" id="ADJ24933.1"/>
    </source>
</evidence>
<dbReference type="OrthoDB" id="7931942at2"/>
<dbReference type="RefSeq" id="WP_013217092.1">
    <property type="nucleotide sequence ID" value="NC_014313.1"/>
</dbReference>
<dbReference type="AlphaFoldDB" id="D8JW54"/>
<sequence length="238" mass="26066">MAQLSFRRRREDDPAAVAIEAGSHAAYSGGSGGQFAAAISALALIFSGYSLWDSSLKAPDIKVFVPPVTQYSSPYQNSNFEVIEVPVTLLNDGGRTGTVLSIELAATNPKTKETKHFYAADLGRWTMDKARAGFDHFAPIPLAGKASRTESILFYPKSPDEKPEQLIHEPGVYEFKLKIDEARADDFGFLDRLWPSQATEVSYKAELRFWDARSFQNGTIAMYSTTGRSAKSGDANAP</sequence>
<gene>
    <name evidence="1" type="ordered locus">Hden_3138</name>
</gene>
<keyword evidence="2" id="KW-1185">Reference proteome</keyword>
<dbReference type="HOGENOM" id="CLU_086948_0_0_5"/>
<organism evidence="1 2">
    <name type="scientific">Hyphomicrobium denitrificans (strain ATCC 51888 / DSM 1869 / NCIMB 11706 / TK 0415)</name>
    <dbReference type="NCBI Taxonomy" id="582899"/>
    <lineage>
        <taxon>Bacteria</taxon>
        <taxon>Pseudomonadati</taxon>
        <taxon>Pseudomonadota</taxon>
        <taxon>Alphaproteobacteria</taxon>
        <taxon>Hyphomicrobiales</taxon>
        <taxon>Hyphomicrobiaceae</taxon>
        <taxon>Hyphomicrobium</taxon>
    </lineage>
</organism>
<proteinExistence type="predicted"/>
<dbReference type="EMBL" id="CP002083">
    <property type="protein sequence ID" value="ADJ24933.1"/>
    <property type="molecule type" value="Genomic_DNA"/>
</dbReference>
<evidence type="ECO:0000313" key="2">
    <source>
        <dbReference type="Proteomes" id="UP000002033"/>
    </source>
</evidence>
<dbReference type="STRING" id="582899.Hden_3138"/>
<dbReference type="Proteomes" id="UP000002033">
    <property type="component" value="Chromosome"/>
</dbReference>
<accession>D8JW54</accession>
<dbReference type="KEGG" id="hdn:Hden_3138"/>
<name>D8JW54_HYPDA</name>